<gene>
    <name evidence="2" type="ORF">Q757_02620</name>
</gene>
<reference evidence="2 3" key="1">
    <citation type="journal article" date="2014" name="Antonie Van Leeuwenhoek">
        <title>Oenococcus alcoholitolerans sp. nov., a lactic acid bacteria isolated from cachaca and ethanol fermentation processes.</title>
        <authorList>
            <person name="Badotti F."/>
            <person name="Moreira A.P."/>
            <person name="Tonon L.A."/>
            <person name="de Lucena B.T."/>
            <person name="Gomes Fde C."/>
            <person name="Kruger R."/>
            <person name="Thompson C.C."/>
            <person name="de Morais M.A.Jr."/>
            <person name="Rosa C.A."/>
            <person name="Thompson F.L."/>
        </authorList>
    </citation>
    <scope>NUCLEOTIDE SEQUENCE [LARGE SCALE GENOMIC DNA]</scope>
    <source>
        <strain evidence="2 3">UFRJ-M7.2.18</strain>
    </source>
</reference>
<dbReference type="Proteomes" id="UP000030023">
    <property type="component" value="Unassembled WGS sequence"/>
</dbReference>
<accession>A0ABR4XRQ1</accession>
<evidence type="ECO:0000313" key="2">
    <source>
        <dbReference type="EMBL" id="KGO32172.1"/>
    </source>
</evidence>
<feature type="transmembrane region" description="Helical" evidence="1">
    <location>
        <begin position="56"/>
        <end position="81"/>
    </location>
</feature>
<keyword evidence="1" id="KW-1133">Transmembrane helix</keyword>
<proteinExistence type="predicted"/>
<keyword evidence="1" id="KW-0812">Transmembrane</keyword>
<evidence type="ECO:0000256" key="1">
    <source>
        <dbReference type="SAM" id="Phobius"/>
    </source>
</evidence>
<name>A0ABR4XRQ1_9LACO</name>
<sequence>MIVDRDIIRRPLIFIFFGLFTLMFILALLSSPMLSLLDSLATNFLTKDHGFFVNTLFFLVGHLSRPYLCCLITFLFAFFLWGSNLKVAACWLMITIFSIPFFVWIFGIFLSSSSILDQPDHGAFHDGFPSSGVTMSFVLIQFLFVFFISAFKKAARVAQIYRFFDYLAAAGLLFKHRFRL</sequence>
<keyword evidence="3" id="KW-1185">Reference proteome</keyword>
<comment type="caution">
    <text evidence="2">The sequence shown here is derived from an EMBL/GenBank/DDBJ whole genome shotgun (WGS) entry which is preliminary data.</text>
</comment>
<dbReference type="EMBL" id="AXCV01000075">
    <property type="protein sequence ID" value="KGO32172.1"/>
    <property type="molecule type" value="Genomic_DNA"/>
</dbReference>
<feature type="transmembrane region" description="Helical" evidence="1">
    <location>
        <begin position="12"/>
        <end position="36"/>
    </location>
</feature>
<evidence type="ECO:0000313" key="3">
    <source>
        <dbReference type="Proteomes" id="UP000030023"/>
    </source>
</evidence>
<protein>
    <submittedName>
        <fullName evidence="2">Uncharacterized protein</fullName>
    </submittedName>
</protein>
<feature type="transmembrane region" description="Helical" evidence="1">
    <location>
        <begin position="88"/>
        <end position="110"/>
    </location>
</feature>
<keyword evidence="1" id="KW-0472">Membrane</keyword>
<organism evidence="2 3">
    <name type="scientific">Oenococcus alcoholitolerans</name>
    <dbReference type="NCBI Taxonomy" id="931074"/>
    <lineage>
        <taxon>Bacteria</taxon>
        <taxon>Bacillati</taxon>
        <taxon>Bacillota</taxon>
        <taxon>Bacilli</taxon>
        <taxon>Lactobacillales</taxon>
        <taxon>Lactobacillaceae</taxon>
        <taxon>Oenococcus</taxon>
    </lineage>
</organism>
<feature type="transmembrane region" description="Helical" evidence="1">
    <location>
        <begin position="130"/>
        <end position="151"/>
    </location>
</feature>